<dbReference type="EMBL" id="BLLL01000011">
    <property type="protein sequence ID" value="GFH63212.1"/>
    <property type="molecule type" value="Genomic_DNA"/>
</dbReference>
<reference evidence="6 7" key="1">
    <citation type="journal article" date="2020" name="ISME J.">
        <title>Parallel Reductive Genome Evolution in Desulfovibrio Ectosymbionts Independently Acquired by Trichonympha Protists in the Termite Gut.</title>
        <authorList>
            <person name="Takeuchi M."/>
            <person name="Kuwahara H."/>
            <person name="Murakami T."/>
            <person name="Takahashi K."/>
            <person name="Kajitani R."/>
            <person name="Toyoda A."/>
            <person name="Itoh T."/>
            <person name="Ohkuma M."/>
            <person name="Hongoh Y."/>
        </authorList>
    </citation>
    <scope>NUCLEOTIDE SEQUENCE [LARGE SCALE GENOMIC DNA]</scope>
    <source>
        <strain evidence="6">ZnDsv-02</strain>
    </source>
</reference>
<evidence type="ECO:0000256" key="2">
    <source>
        <dbReference type="ARBA" id="ARBA00023002"/>
    </source>
</evidence>
<accession>A0A6L2R6Y1</accession>
<dbReference type="InterPro" id="IPR017900">
    <property type="entry name" value="4Fe4S_Fe_S_CS"/>
</dbReference>
<protein>
    <submittedName>
        <fullName evidence="6">NAD(P)H dehydrogenase subunit CD</fullName>
    </submittedName>
</protein>
<keyword evidence="3" id="KW-0408">Iron</keyword>
<evidence type="ECO:0000256" key="1">
    <source>
        <dbReference type="ARBA" id="ARBA00022723"/>
    </source>
</evidence>
<dbReference type="GO" id="GO:0046872">
    <property type="term" value="F:metal ion binding"/>
    <property type="evidence" value="ECO:0007669"/>
    <property type="project" value="UniProtKB-KW"/>
</dbReference>
<feature type="domain" description="4Fe-4S ferredoxin-type" evidence="5">
    <location>
        <begin position="411"/>
        <end position="440"/>
    </location>
</feature>
<organism evidence="6 7">
    <name type="scientific">Candidatus Desulfovibrio kirbyi</name>
    <dbReference type="NCBI Taxonomy" id="2696086"/>
    <lineage>
        <taxon>Bacteria</taxon>
        <taxon>Pseudomonadati</taxon>
        <taxon>Thermodesulfobacteriota</taxon>
        <taxon>Desulfovibrionia</taxon>
        <taxon>Desulfovibrionales</taxon>
        <taxon>Desulfovibrionaceae</taxon>
        <taxon>Desulfovibrio</taxon>
    </lineage>
</organism>
<dbReference type="GO" id="GO:0051536">
    <property type="term" value="F:iron-sulfur cluster binding"/>
    <property type="evidence" value="ECO:0007669"/>
    <property type="project" value="UniProtKB-KW"/>
</dbReference>
<dbReference type="AlphaFoldDB" id="A0A6L2R6Y1"/>
<dbReference type="InterPro" id="IPR003813">
    <property type="entry name" value="MvhD/FlpD"/>
</dbReference>
<dbReference type="Proteomes" id="UP000505077">
    <property type="component" value="Unassembled WGS sequence"/>
</dbReference>
<sequence>MPVLEGKELRIVGFLCNWCSYGGADAAGVGRAVQPTDLRIIRVPCSGRVDPIFIVKALLNGADGVLVSGCHPRDCHYSAGNFYARRRLEVLKQFLPVLGIDEARFEYTWVGASEAQLWQHVVTTFTNRVHALGKAPRFDAVEPLLKIADMALTALRPLGTGKNAALPKLKEAIKAKLPELECVIGWQQGYDEARTVPLFARTPQDVDKFVWGPFNVNNPAVYLPTFRGKKVGIVVKGCDARSVVELLQENLISREDVILFAMPCEGTLDMARIGEKLGRYTTVDAVVCDEASITITADGKEHRFCMADFAQGKCYGCATPLAALSDVSFGAPVDVKPVSATPPELALLDSLSLPERMSFWRGQMGKCLRCYACRNACPMCVCRDYCVSDSRDPHWMSQLADEREKLFFQTVHAFHLAGRCTGCGECQRACPVGIPILALRQQIGRVIEQLFESYKAGTDPAAAPPLLTYMPQEKNIHERGWK</sequence>
<dbReference type="PROSITE" id="PS00198">
    <property type="entry name" value="4FE4S_FER_1"/>
    <property type="match status" value="1"/>
</dbReference>
<evidence type="ECO:0000313" key="6">
    <source>
        <dbReference type="EMBL" id="GFH63212.1"/>
    </source>
</evidence>
<evidence type="ECO:0000256" key="3">
    <source>
        <dbReference type="ARBA" id="ARBA00023004"/>
    </source>
</evidence>
<dbReference type="Pfam" id="PF13183">
    <property type="entry name" value="Fer4_8"/>
    <property type="match status" value="1"/>
</dbReference>
<comment type="caution">
    <text evidence="6">The sequence shown here is derived from an EMBL/GenBank/DDBJ whole genome shotgun (WGS) entry which is preliminary data.</text>
</comment>
<gene>
    <name evidence="6" type="primary">flxCD</name>
    <name evidence="6" type="ORF">ZNDK_0983</name>
</gene>
<dbReference type="InterPro" id="IPR009051">
    <property type="entry name" value="Helical_ferredxn"/>
</dbReference>
<dbReference type="PROSITE" id="PS51379">
    <property type="entry name" value="4FE4S_FER_2"/>
    <property type="match status" value="1"/>
</dbReference>
<evidence type="ECO:0000313" key="7">
    <source>
        <dbReference type="Proteomes" id="UP000505077"/>
    </source>
</evidence>
<dbReference type="GO" id="GO:0016491">
    <property type="term" value="F:oxidoreductase activity"/>
    <property type="evidence" value="ECO:0007669"/>
    <property type="project" value="UniProtKB-KW"/>
</dbReference>
<keyword evidence="4" id="KW-0411">Iron-sulfur</keyword>
<keyword evidence="1" id="KW-0479">Metal-binding</keyword>
<keyword evidence="2" id="KW-0560">Oxidoreductase</keyword>
<evidence type="ECO:0000256" key="4">
    <source>
        <dbReference type="ARBA" id="ARBA00023014"/>
    </source>
</evidence>
<dbReference type="Gene3D" id="1.10.1060.10">
    <property type="entry name" value="Alpha-helical ferredoxin"/>
    <property type="match status" value="1"/>
</dbReference>
<name>A0A6L2R6Y1_9BACT</name>
<proteinExistence type="predicted"/>
<dbReference type="SUPFAM" id="SSF46548">
    <property type="entry name" value="alpha-helical ferredoxin"/>
    <property type="match status" value="1"/>
</dbReference>
<evidence type="ECO:0000259" key="5">
    <source>
        <dbReference type="PROSITE" id="PS51379"/>
    </source>
</evidence>
<dbReference type="InterPro" id="IPR017896">
    <property type="entry name" value="4Fe4S_Fe-S-bd"/>
</dbReference>
<dbReference type="Pfam" id="PF02662">
    <property type="entry name" value="FlpD"/>
    <property type="match status" value="1"/>
</dbReference>